<dbReference type="RefSeq" id="WP_190467247.1">
    <property type="nucleotide sequence ID" value="NZ_JACJSG010000004.1"/>
</dbReference>
<comment type="similarity">
    <text evidence="1">Belongs to the 'phage' integrase family.</text>
</comment>
<keyword evidence="2" id="KW-0238">DNA-binding</keyword>
<dbReference type="SUPFAM" id="SSF56349">
    <property type="entry name" value="DNA breaking-rejoining enzymes"/>
    <property type="match status" value="1"/>
</dbReference>
<reference evidence="6 7" key="1">
    <citation type="journal article" date="2020" name="ISME J.">
        <title>Comparative genomics reveals insights into cyanobacterial evolution and habitat adaptation.</title>
        <authorList>
            <person name="Chen M.Y."/>
            <person name="Teng W.K."/>
            <person name="Zhao L."/>
            <person name="Hu C.X."/>
            <person name="Zhou Y.K."/>
            <person name="Han B.P."/>
            <person name="Song L.R."/>
            <person name="Shu W.S."/>
        </authorList>
    </citation>
    <scope>NUCLEOTIDE SEQUENCE [LARGE SCALE GENOMIC DNA]</scope>
    <source>
        <strain evidence="6 7">FACHB-119</strain>
    </source>
</reference>
<evidence type="ECO:0000256" key="1">
    <source>
        <dbReference type="ARBA" id="ARBA00008857"/>
    </source>
</evidence>
<dbReference type="Pfam" id="PF00589">
    <property type="entry name" value="Phage_integrase"/>
    <property type="match status" value="1"/>
</dbReference>
<feature type="coiled-coil region" evidence="4">
    <location>
        <begin position="441"/>
        <end position="471"/>
    </location>
</feature>
<protein>
    <submittedName>
        <fullName evidence="6">Site-specific integrase</fullName>
    </submittedName>
</protein>
<dbReference type="InterPro" id="IPR011010">
    <property type="entry name" value="DNA_brk_join_enz"/>
</dbReference>
<comment type="caution">
    <text evidence="6">The sequence shown here is derived from an EMBL/GenBank/DDBJ whole genome shotgun (WGS) entry which is preliminary data.</text>
</comment>
<keyword evidence="3" id="KW-0233">DNA recombination</keyword>
<keyword evidence="4" id="KW-0175">Coiled coil</keyword>
<dbReference type="Proteomes" id="UP000661112">
    <property type="component" value="Unassembled WGS sequence"/>
</dbReference>
<accession>A0ABR8CXY7</accession>
<dbReference type="CDD" id="cd01189">
    <property type="entry name" value="INT_ICEBs1_C_like"/>
    <property type="match status" value="1"/>
</dbReference>
<evidence type="ECO:0000256" key="2">
    <source>
        <dbReference type="ARBA" id="ARBA00023125"/>
    </source>
</evidence>
<dbReference type="Gene3D" id="1.10.443.10">
    <property type="entry name" value="Intergrase catalytic core"/>
    <property type="match status" value="1"/>
</dbReference>
<dbReference type="PANTHER" id="PTHR30349:SF41">
    <property type="entry name" value="INTEGRASE_RECOMBINASE PROTEIN MJ0367-RELATED"/>
    <property type="match status" value="1"/>
</dbReference>
<keyword evidence="7" id="KW-1185">Reference proteome</keyword>
<sequence>MVNSAKTPTGKAKKGQVTVRPDSGGIKACFPRSYFADGKQIKLGTGINPDDWEATAAKLQRRLQLELEEGKLSTDEGIFNLGRYQEILEEYGLRAKLRLVRDAAISTTDEIPPKPQLSLMEVWDMYCEYRKSGLRESVYCRVYQGQYKNYLESAIEATKSEDALKIRNWLIENRHLKLVKQVLSNLSKAHQLGIKNKLLTHNPYDGLSDEITTKGAKGKTQNEVETDNDVLDQSKAYTWNEVQVILDFVKDKYPLWHGFFKFKFLTGCRTGEAIAFMWSDVEWNKERILIRRTYDYATKKFYPLKNDKSYKGELIRKFPMPKDGELWNLLKSIPQGEDNEVVFKSKGGKIINHAVFRNRYSGNESSRIKGIIPQLIEQGKLTKYLSPYNTRHSFITHAVFDLGIDEKIVSKWCGHNIDVSNKHYQDVAVFAERVNPEVPQQTELDILKEQLRQQQEQMQKQQELINKLLAERETK</sequence>
<dbReference type="PROSITE" id="PS51898">
    <property type="entry name" value="TYR_RECOMBINASE"/>
    <property type="match status" value="1"/>
</dbReference>
<proteinExistence type="inferred from homology"/>
<evidence type="ECO:0000313" key="7">
    <source>
        <dbReference type="Proteomes" id="UP000661112"/>
    </source>
</evidence>
<dbReference type="InterPro" id="IPR050090">
    <property type="entry name" value="Tyrosine_recombinase_XerCD"/>
</dbReference>
<evidence type="ECO:0000256" key="3">
    <source>
        <dbReference type="ARBA" id="ARBA00023172"/>
    </source>
</evidence>
<evidence type="ECO:0000313" key="6">
    <source>
        <dbReference type="EMBL" id="MBD2499770.1"/>
    </source>
</evidence>
<name>A0ABR8CXY7_9NOST</name>
<organism evidence="6 7">
    <name type="scientific">Anabaena azotica FACHB-119</name>
    <dbReference type="NCBI Taxonomy" id="947527"/>
    <lineage>
        <taxon>Bacteria</taxon>
        <taxon>Bacillati</taxon>
        <taxon>Cyanobacteriota</taxon>
        <taxon>Cyanophyceae</taxon>
        <taxon>Nostocales</taxon>
        <taxon>Nostocaceae</taxon>
        <taxon>Anabaena</taxon>
        <taxon>Anabaena azotica</taxon>
    </lineage>
</organism>
<dbReference type="InterPro" id="IPR002104">
    <property type="entry name" value="Integrase_catalytic"/>
</dbReference>
<dbReference type="PANTHER" id="PTHR30349">
    <property type="entry name" value="PHAGE INTEGRASE-RELATED"/>
    <property type="match status" value="1"/>
</dbReference>
<dbReference type="EMBL" id="JACJSG010000004">
    <property type="protein sequence ID" value="MBD2499770.1"/>
    <property type="molecule type" value="Genomic_DNA"/>
</dbReference>
<feature type="domain" description="Tyr recombinase" evidence="5">
    <location>
        <begin position="232"/>
        <end position="439"/>
    </location>
</feature>
<gene>
    <name evidence="6" type="ORF">H6G83_03905</name>
</gene>
<evidence type="ECO:0000259" key="5">
    <source>
        <dbReference type="PROSITE" id="PS51898"/>
    </source>
</evidence>
<dbReference type="InterPro" id="IPR013762">
    <property type="entry name" value="Integrase-like_cat_sf"/>
</dbReference>
<evidence type="ECO:0000256" key="4">
    <source>
        <dbReference type="SAM" id="Coils"/>
    </source>
</evidence>